<dbReference type="eggNOG" id="KOG1046">
    <property type="taxonomic scope" value="Eukaryota"/>
</dbReference>
<dbReference type="HOGENOM" id="CLU_007993_2_0_1"/>
<dbReference type="Pfam" id="PF17900">
    <property type="entry name" value="Peptidase_M1_N"/>
    <property type="match status" value="1"/>
</dbReference>
<dbReference type="InterPro" id="IPR045357">
    <property type="entry name" value="Aminopeptidase_N-like_N"/>
</dbReference>
<evidence type="ECO:0000259" key="11">
    <source>
        <dbReference type="Pfam" id="PF17432"/>
    </source>
</evidence>
<protein>
    <submittedName>
        <fullName evidence="13">Aminopeptidase aminopeptidase-like protein</fullName>
        <ecNumber evidence="13">3.4.11.2</ecNumber>
    </submittedName>
</protein>
<reference evidence="13 14" key="2">
    <citation type="journal article" date="2008" name="Nature">
        <title>The Phaeodactylum genome reveals the evolutionary history of diatom genomes.</title>
        <authorList>
            <person name="Bowler C."/>
            <person name="Allen A.E."/>
            <person name="Badger J.H."/>
            <person name="Grimwood J."/>
            <person name="Jabbari K."/>
            <person name="Kuo A."/>
            <person name="Maheswari U."/>
            <person name="Martens C."/>
            <person name="Maumus F."/>
            <person name="Otillar R.P."/>
            <person name="Rayko E."/>
            <person name="Salamov A."/>
            <person name="Vandepoele K."/>
            <person name="Beszteri B."/>
            <person name="Gruber A."/>
            <person name="Heijde M."/>
            <person name="Katinka M."/>
            <person name="Mock T."/>
            <person name="Valentin K."/>
            <person name="Verret F."/>
            <person name="Berges J.A."/>
            <person name="Brownlee C."/>
            <person name="Cadoret J.P."/>
            <person name="Chiovitti A."/>
            <person name="Choi C.J."/>
            <person name="Coesel S."/>
            <person name="De Martino A."/>
            <person name="Detter J.C."/>
            <person name="Durkin C."/>
            <person name="Falciatore A."/>
            <person name="Fournet J."/>
            <person name="Haruta M."/>
            <person name="Huysman M.J."/>
            <person name="Jenkins B.D."/>
            <person name="Jiroutova K."/>
            <person name="Jorgensen R.E."/>
            <person name="Joubert Y."/>
            <person name="Kaplan A."/>
            <person name="Kroger N."/>
            <person name="Kroth P.G."/>
            <person name="La Roche J."/>
            <person name="Lindquist E."/>
            <person name="Lommer M."/>
            <person name="Martin-Jezequel V."/>
            <person name="Lopez P.J."/>
            <person name="Lucas S."/>
            <person name="Mangogna M."/>
            <person name="McGinnis K."/>
            <person name="Medlin L.K."/>
            <person name="Montsant A."/>
            <person name="Oudot-Le Secq M.P."/>
            <person name="Napoli C."/>
            <person name="Obornik M."/>
            <person name="Parker M.S."/>
            <person name="Petit J.L."/>
            <person name="Porcel B.M."/>
            <person name="Poulsen N."/>
            <person name="Robison M."/>
            <person name="Rychlewski L."/>
            <person name="Rynearson T.A."/>
            <person name="Schmutz J."/>
            <person name="Shapiro H."/>
            <person name="Siaut M."/>
            <person name="Stanley M."/>
            <person name="Sussman M.R."/>
            <person name="Taylor A.R."/>
            <person name="Vardi A."/>
            <person name="von Dassow P."/>
            <person name="Vyverman W."/>
            <person name="Willis A."/>
            <person name="Wyrwicz L.S."/>
            <person name="Rokhsar D.S."/>
            <person name="Weissenbach J."/>
            <person name="Armbrust E.V."/>
            <person name="Green B.R."/>
            <person name="Van de Peer Y."/>
            <person name="Grigoriev I.V."/>
        </authorList>
    </citation>
    <scope>NUCLEOTIDE SEQUENCE [LARGE SCALE GENOMIC DNA]</scope>
    <source>
        <strain evidence="13 14">CCMP1335</strain>
    </source>
</reference>
<evidence type="ECO:0000256" key="8">
    <source>
        <dbReference type="ARBA" id="ARBA00023049"/>
    </source>
</evidence>
<dbReference type="Proteomes" id="UP000001449">
    <property type="component" value="Chromosome 16"/>
</dbReference>
<dbReference type="Gene3D" id="1.10.390.10">
    <property type="entry name" value="Neutral Protease Domain 2"/>
    <property type="match status" value="1"/>
</dbReference>
<dbReference type="CDD" id="cd09600">
    <property type="entry name" value="M1_APN"/>
    <property type="match status" value="1"/>
</dbReference>
<evidence type="ECO:0000259" key="9">
    <source>
        <dbReference type="Pfam" id="PF01433"/>
    </source>
</evidence>
<reference evidence="13 14" key="1">
    <citation type="journal article" date="2004" name="Science">
        <title>The genome of the diatom Thalassiosira pseudonana: ecology, evolution, and metabolism.</title>
        <authorList>
            <person name="Armbrust E.V."/>
            <person name="Berges J.A."/>
            <person name="Bowler C."/>
            <person name="Green B.R."/>
            <person name="Martinez D."/>
            <person name="Putnam N.H."/>
            <person name="Zhou S."/>
            <person name="Allen A.E."/>
            <person name="Apt K.E."/>
            <person name="Bechner M."/>
            <person name="Brzezinski M.A."/>
            <person name="Chaal B.K."/>
            <person name="Chiovitti A."/>
            <person name="Davis A.K."/>
            <person name="Demarest M.S."/>
            <person name="Detter J.C."/>
            <person name="Glavina T."/>
            <person name="Goodstein D."/>
            <person name="Hadi M.Z."/>
            <person name="Hellsten U."/>
            <person name="Hildebrand M."/>
            <person name="Jenkins B.D."/>
            <person name="Jurka J."/>
            <person name="Kapitonov V.V."/>
            <person name="Kroger N."/>
            <person name="Lau W.W."/>
            <person name="Lane T.W."/>
            <person name="Larimer F.W."/>
            <person name="Lippmeier J.C."/>
            <person name="Lucas S."/>
            <person name="Medina M."/>
            <person name="Montsant A."/>
            <person name="Obornik M."/>
            <person name="Parker M.S."/>
            <person name="Palenik B."/>
            <person name="Pazour G.J."/>
            <person name="Richardson P.M."/>
            <person name="Rynearson T.A."/>
            <person name="Saito M.A."/>
            <person name="Schwartz D.C."/>
            <person name="Thamatrakoln K."/>
            <person name="Valentin K."/>
            <person name="Vardi A."/>
            <person name="Wilkerson F.P."/>
            <person name="Rokhsar D.S."/>
        </authorList>
    </citation>
    <scope>NUCLEOTIDE SEQUENCE [LARGE SCALE GENOMIC DNA]</scope>
    <source>
        <strain evidence="13 14">CCMP1335</strain>
    </source>
</reference>
<dbReference type="KEGG" id="tps:THAPSDRAFT_264361"/>
<dbReference type="FunFam" id="1.25.50.10:FF:000004">
    <property type="entry name" value="Aminopeptidase N"/>
    <property type="match status" value="1"/>
</dbReference>
<dbReference type="FunFam" id="2.60.40.1840:FF:000001">
    <property type="entry name" value="Aminopeptidase N"/>
    <property type="match status" value="1"/>
</dbReference>
<dbReference type="FunFam" id="1.10.390.10:FF:000002">
    <property type="entry name" value="Aminopeptidase N"/>
    <property type="match status" value="1"/>
</dbReference>
<dbReference type="InterPro" id="IPR024601">
    <property type="entry name" value="Peptidase_M1_pepN_C"/>
</dbReference>
<comment type="cofactor">
    <cofactor evidence="1">
        <name>Zn(2+)</name>
        <dbReference type="ChEBI" id="CHEBI:29105"/>
    </cofactor>
</comment>
<dbReference type="InterPro" id="IPR014782">
    <property type="entry name" value="Peptidase_M1_dom"/>
</dbReference>
<dbReference type="FunFam" id="3.30.2010.30:FF:000002">
    <property type="entry name" value="Putative aminopeptidase N"/>
    <property type="match status" value="1"/>
</dbReference>
<keyword evidence="4" id="KW-0645">Protease</keyword>
<keyword evidence="7" id="KW-0862">Zinc</keyword>
<dbReference type="Gene3D" id="2.60.40.1840">
    <property type="match status" value="1"/>
</dbReference>
<dbReference type="GO" id="GO:0016285">
    <property type="term" value="F:alanyl aminopeptidase activity"/>
    <property type="evidence" value="ECO:0007669"/>
    <property type="project" value="UniProtKB-EC"/>
</dbReference>
<organism evidence="13 14">
    <name type="scientific">Thalassiosira pseudonana</name>
    <name type="common">Marine diatom</name>
    <name type="synonym">Cyclotella nana</name>
    <dbReference type="NCBI Taxonomy" id="35128"/>
    <lineage>
        <taxon>Eukaryota</taxon>
        <taxon>Sar</taxon>
        <taxon>Stramenopiles</taxon>
        <taxon>Ochrophyta</taxon>
        <taxon>Bacillariophyta</taxon>
        <taxon>Coscinodiscophyceae</taxon>
        <taxon>Thalassiosirophycidae</taxon>
        <taxon>Thalassiosirales</taxon>
        <taxon>Thalassiosiraceae</taxon>
        <taxon>Thalassiosira</taxon>
    </lineage>
</organism>
<evidence type="ECO:0000313" key="13">
    <source>
        <dbReference type="EMBL" id="EED86983.1"/>
    </source>
</evidence>
<dbReference type="RefSeq" id="XP_002296782.1">
    <property type="nucleotide sequence ID" value="XM_002296746.1"/>
</dbReference>
<keyword evidence="5" id="KW-0479">Metal-binding</keyword>
<feature type="domain" description="Aminopeptidase N-like N-terminal" evidence="12">
    <location>
        <begin position="21"/>
        <end position="199"/>
    </location>
</feature>
<evidence type="ECO:0000256" key="7">
    <source>
        <dbReference type="ARBA" id="ARBA00022833"/>
    </source>
</evidence>
<dbReference type="Gene3D" id="1.25.50.10">
    <property type="entry name" value="Peptidase M1, alanyl aminopeptidase, C-terminal domain"/>
    <property type="match status" value="1"/>
</dbReference>
<dbReference type="GeneID" id="7449984"/>
<keyword evidence="14" id="KW-1185">Reference proteome</keyword>
<dbReference type="SUPFAM" id="SSF63737">
    <property type="entry name" value="Leukotriene A4 hydrolase N-terminal domain"/>
    <property type="match status" value="1"/>
</dbReference>
<dbReference type="PANTHER" id="PTHR46322:SF1">
    <property type="entry name" value="PUROMYCIN-SENSITIVE AMINOPEPTIDASE"/>
    <property type="match status" value="1"/>
</dbReference>
<dbReference type="Pfam" id="PF11940">
    <property type="entry name" value="DUF3458"/>
    <property type="match status" value="1"/>
</dbReference>
<evidence type="ECO:0000259" key="12">
    <source>
        <dbReference type="Pfam" id="PF17900"/>
    </source>
</evidence>
<keyword evidence="6 13" id="KW-0378">Hydrolase</keyword>
<proteinExistence type="inferred from homology"/>
<evidence type="ECO:0000256" key="2">
    <source>
        <dbReference type="ARBA" id="ARBA00010136"/>
    </source>
</evidence>
<comment type="similarity">
    <text evidence="2">Belongs to the peptidase M1 family.</text>
</comment>
<feature type="domain" description="Peptidase M1 membrane alanine aminopeptidase" evidence="9">
    <location>
        <begin position="240"/>
        <end position="454"/>
    </location>
</feature>
<feature type="domain" description="Peptidase M1 alanyl aminopeptidase C-terminal" evidence="11">
    <location>
        <begin position="557"/>
        <end position="883"/>
    </location>
</feature>
<dbReference type="InParanoid" id="B8LCH3"/>
<dbReference type="AlphaFoldDB" id="B8LCH3"/>
<evidence type="ECO:0000313" key="14">
    <source>
        <dbReference type="Proteomes" id="UP000001449"/>
    </source>
</evidence>
<sequence length="884" mass="99333">PTEIFRSDYQPLPYLISNVQMNFDIRDGETIVESTLTLKGNVKNGNNNDLVLDGEADALTLLSITLNSKPLIEGSDYTISGDTLTISSSILPPIDSNETTATLVTKVKIHPEENTQLSGLYKSGTMYCTQCEAMGFRRITYYTDRPDNMAVFDSVRIEADKELYPVLLGNGNKLEEGESDEEGRHYAVWEDPFPKPSYLFCIVAGNLGSIASSYTTRPSGRKVHLEIFSEPENVGKLDHAMESLKKSMKWDEDTFGLEYDLDIYNVVAVNDFNMGAMENKGLNVFNTAYVLADAKSASDTDYERIESVIGHEYFHNWTGNRVTCRDWFQLTLKEGLTVYRDQEFSGDMMNSHAVKRIEDVNALRARQFAEDAGPMSHPIRPESYISMDNFYTATVYSKGAEVIRMYRTLLGKDGFRKGMDLYFKRHDGNAVTCDDFLSAMADANDVDLSQFSRWYSTNGTPTVKYETKYDADAKTFYLTLSQESNIDEPLHIPVAVGLLDKESGDEVVATKVLDLKEKEQTFEFSGLEGDVLPSLLRGFSAPVKLVRSSGNDADEEKALAFLAARDTDGFNRWEAGQKLYTSLIFQTMRGAQAESKTMDYVLEAFQRALALDTKDYSIQAYALIMPSESTLSEELDVVDPVALHEARGNVKKAIARKFYNEIKSKYDELTKSMENNGDNFQVDATSIGQRRLRNVLLDYLCCIKETPEEREIASKFAMDQFESSYGMTDRYSALSSLVSMDGEERETALQKFYDDANGDALVLNKWFTVQALADLPDVLDRVKALVDHPEFTLSNPNRCRSLISAFSMNAAHFHAINGDGYKFIGDMVAQVDKLNPQMSSRMGGSLIQWRRYDEKRSSLMKAELEKLAGGKLSNDLFEVVSRGL</sequence>
<dbReference type="Pfam" id="PF01433">
    <property type="entry name" value="Peptidase_M1"/>
    <property type="match status" value="1"/>
</dbReference>
<dbReference type="EC" id="3.4.11.2" evidence="13"/>
<evidence type="ECO:0000256" key="3">
    <source>
        <dbReference type="ARBA" id="ARBA00022438"/>
    </source>
</evidence>
<keyword evidence="8" id="KW-0482">Metalloprotease</keyword>
<dbReference type="SUPFAM" id="SSF55486">
    <property type="entry name" value="Metalloproteases ('zincins'), catalytic domain"/>
    <property type="match status" value="1"/>
</dbReference>
<gene>
    <name evidence="13" type="ORF">THAPSDRAFT_264361</name>
</gene>
<dbReference type="FunFam" id="2.60.40.1730:FF:000005">
    <property type="entry name" value="Aminopeptidase N"/>
    <property type="match status" value="1"/>
</dbReference>
<evidence type="ECO:0000256" key="4">
    <source>
        <dbReference type="ARBA" id="ARBA00022670"/>
    </source>
</evidence>
<dbReference type="Pfam" id="PF17432">
    <property type="entry name" value="DUF3458_C"/>
    <property type="match status" value="1"/>
</dbReference>
<dbReference type="GO" id="GO:0008270">
    <property type="term" value="F:zinc ion binding"/>
    <property type="evidence" value="ECO:0007669"/>
    <property type="project" value="InterPro"/>
</dbReference>
<dbReference type="InterPro" id="IPR037144">
    <property type="entry name" value="Peptidase_M1_pepN_C_sf"/>
</dbReference>
<dbReference type="InterPro" id="IPR042097">
    <property type="entry name" value="Aminopeptidase_N-like_N_sf"/>
</dbReference>
<evidence type="ECO:0000256" key="1">
    <source>
        <dbReference type="ARBA" id="ARBA00001947"/>
    </source>
</evidence>
<dbReference type="GO" id="GO:0030245">
    <property type="term" value="P:cellulose catabolic process"/>
    <property type="evidence" value="ECO:0007669"/>
    <property type="project" value="UniProtKB-KW"/>
</dbReference>
<evidence type="ECO:0000256" key="5">
    <source>
        <dbReference type="ARBA" id="ARBA00022723"/>
    </source>
</evidence>
<name>B8LCH3_THAPS</name>
<dbReference type="STRING" id="35128.B8LCH3"/>
<dbReference type="PRINTS" id="PR00756">
    <property type="entry name" value="ALADIPTASE"/>
</dbReference>
<dbReference type="Gene3D" id="2.60.40.1730">
    <property type="entry name" value="tricorn interacting facor f3 domain"/>
    <property type="match status" value="1"/>
</dbReference>
<dbReference type="OMA" id="FKRWYSQ"/>
<evidence type="ECO:0000259" key="10">
    <source>
        <dbReference type="Pfam" id="PF11940"/>
    </source>
</evidence>
<dbReference type="PaxDb" id="35128-Thaps264361"/>
<feature type="domain" description="Peptidase M1 alanyl aminopeptidase Ig-like fold" evidence="10">
    <location>
        <begin position="459"/>
        <end position="546"/>
    </location>
</feature>
<dbReference type="Gene3D" id="3.30.2010.30">
    <property type="match status" value="1"/>
</dbReference>
<dbReference type="PANTHER" id="PTHR46322">
    <property type="entry name" value="PUROMYCIN-SENSITIVE AMINOPEPTIDASE"/>
    <property type="match status" value="1"/>
</dbReference>
<feature type="non-terminal residue" evidence="13">
    <location>
        <position position="1"/>
    </location>
</feature>
<dbReference type="GO" id="GO:0006508">
    <property type="term" value="P:proteolysis"/>
    <property type="evidence" value="ECO:0007669"/>
    <property type="project" value="UniProtKB-KW"/>
</dbReference>
<evidence type="ECO:0000256" key="6">
    <source>
        <dbReference type="ARBA" id="ARBA00022801"/>
    </source>
</evidence>
<keyword evidence="3" id="KW-0031">Aminopeptidase</keyword>
<dbReference type="InterPro" id="IPR027268">
    <property type="entry name" value="Peptidase_M4/M1_CTD_sf"/>
</dbReference>
<dbReference type="InterPro" id="IPR038438">
    <property type="entry name" value="PepN_Ig-like_sf"/>
</dbReference>
<dbReference type="EMBL" id="DS999417">
    <property type="protein sequence ID" value="EED86983.1"/>
    <property type="molecule type" value="Genomic_DNA"/>
</dbReference>
<dbReference type="InterPro" id="IPR012779">
    <property type="entry name" value="Peptidase_M1_pepN"/>
</dbReference>
<dbReference type="MEROPS" id="M01.005"/>
<dbReference type="InterPro" id="IPR035414">
    <property type="entry name" value="Peptidase_M1_pepN_Ig-like"/>
</dbReference>
<feature type="non-terminal residue" evidence="13">
    <location>
        <position position="884"/>
    </location>
</feature>
<dbReference type="InterPro" id="IPR001930">
    <property type="entry name" value="Peptidase_M1"/>
</dbReference>
<dbReference type="NCBIfam" id="TIGR02414">
    <property type="entry name" value="pepN_proteo"/>
    <property type="match status" value="1"/>
</dbReference>
<dbReference type="GO" id="GO:0008237">
    <property type="term" value="F:metallopeptidase activity"/>
    <property type="evidence" value="ECO:0007669"/>
    <property type="project" value="UniProtKB-KW"/>
</dbReference>
<accession>B8LCH3</accession>